<keyword evidence="3" id="KW-1185">Reference proteome</keyword>
<dbReference type="Pfam" id="PF00646">
    <property type="entry name" value="F-box"/>
    <property type="match status" value="1"/>
</dbReference>
<dbReference type="HOGENOM" id="CLU_028840_1_3_1"/>
<dbReference type="AlphaFoldDB" id="G0N0B3"/>
<dbReference type="InterPro" id="IPR053222">
    <property type="entry name" value="Zygotic_Embryogenesis-Asso"/>
</dbReference>
<organism evidence="3">
    <name type="scientific">Caenorhabditis brenneri</name>
    <name type="common">Nematode worm</name>
    <dbReference type="NCBI Taxonomy" id="135651"/>
    <lineage>
        <taxon>Eukaryota</taxon>
        <taxon>Metazoa</taxon>
        <taxon>Ecdysozoa</taxon>
        <taxon>Nematoda</taxon>
        <taxon>Chromadorea</taxon>
        <taxon>Rhabditida</taxon>
        <taxon>Rhabditina</taxon>
        <taxon>Rhabditomorpha</taxon>
        <taxon>Rhabditoidea</taxon>
        <taxon>Rhabditidae</taxon>
        <taxon>Peloderinae</taxon>
        <taxon>Caenorhabditis</taxon>
    </lineage>
</organism>
<gene>
    <name evidence="2" type="ORF">CAEBREN_15222</name>
</gene>
<dbReference type="OrthoDB" id="5879811at2759"/>
<evidence type="ECO:0000313" key="2">
    <source>
        <dbReference type="EMBL" id="EGT48994.1"/>
    </source>
</evidence>
<reference evidence="3" key="1">
    <citation type="submission" date="2011-07" db="EMBL/GenBank/DDBJ databases">
        <authorList>
            <consortium name="Caenorhabditis brenneri Sequencing and Analysis Consortium"/>
            <person name="Wilson R.K."/>
        </authorList>
    </citation>
    <scope>NUCLEOTIDE SEQUENCE [LARGE SCALE GENOMIC DNA]</scope>
    <source>
        <strain evidence="3">PB2801</strain>
    </source>
</reference>
<name>G0N0B3_CAEBE</name>
<dbReference type="PROSITE" id="PS50181">
    <property type="entry name" value="FBOX"/>
    <property type="match status" value="1"/>
</dbReference>
<feature type="domain" description="F-box" evidence="1">
    <location>
        <begin position="5"/>
        <end position="52"/>
    </location>
</feature>
<dbReference type="PANTHER" id="PTHR22899">
    <property type="entry name" value="CYCLIN-RELATED F-BOX FAMILY"/>
    <property type="match status" value="1"/>
</dbReference>
<evidence type="ECO:0000259" key="1">
    <source>
        <dbReference type="PROSITE" id="PS50181"/>
    </source>
</evidence>
<evidence type="ECO:0000313" key="3">
    <source>
        <dbReference type="Proteomes" id="UP000008068"/>
    </source>
</evidence>
<dbReference type="InParanoid" id="G0N0B3"/>
<dbReference type="InterPro" id="IPR001810">
    <property type="entry name" value="F-box_dom"/>
</dbReference>
<proteinExistence type="predicted"/>
<protein>
    <recommendedName>
        <fullName evidence="1">F-box domain-containing protein</fullName>
    </recommendedName>
</protein>
<dbReference type="FunCoup" id="G0N0B3">
    <property type="interactions" value="1160"/>
</dbReference>
<dbReference type="EMBL" id="GL379824">
    <property type="protein sequence ID" value="EGT48994.1"/>
    <property type="molecule type" value="Genomic_DNA"/>
</dbReference>
<dbReference type="Proteomes" id="UP000008068">
    <property type="component" value="Unassembled WGS sequence"/>
</dbReference>
<accession>G0N0B3</accession>
<dbReference type="PANTHER" id="PTHR22899:SF0">
    <property type="entry name" value="F-BOX ASSOCIATED DOMAIN-CONTAINING PROTEIN-RELATED"/>
    <property type="match status" value="1"/>
</dbReference>
<sequence>MNNQRFPLTRLPSPCSQNVLRIMTPAELLKLSLISKKAKDAVVSRNLKIREIEVFIGNEIEVILNFGHFSSITDFKFHMTHERGAPKRVQKPSYITFCEDSRYLVSKKFAWRNEKFEMKDWINHLKTIFNKKEMSIAFSQNAYQFDFNSIREHFKNPTCLRVHHTGNFEFNKKVFEYFLPMRHLSLDTEVFENRRVPNHILIQNLDRFTIMATRNEGNEDEIMRRIQHQVVPREQNERRIFRRACNGWEPCRGEGMDLYRFDGIKGTICILNLDQEVYFFFFVWYDHCIG</sequence>